<comment type="cofactor">
    <cofactor evidence="1">
        <name>Zn(2+)</name>
        <dbReference type="ChEBI" id="CHEBI:29105"/>
    </cofactor>
</comment>
<keyword evidence="4" id="KW-0479">Metal-binding</keyword>
<evidence type="ECO:0000259" key="8">
    <source>
        <dbReference type="Pfam" id="PF01432"/>
    </source>
</evidence>
<dbReference type="GO" id="GO:0006518">
    <property type="term" value="P:peptide metabolic process"/>
    <property type="evidence" value="ECO:0007669"/>
    <property type="project" value="TreeGrafter"/>
</dbReference>
<evidence type="ECO:0000256" key="5">
    <source>
        <dbReference type="ARBA" id="ARBA00022801"/>
    </source>
</evidence>
<evidence type="ECO:0000256" key="3">
    <source>
        <dbReference type="ARBA" id="ARBA00022670"/>
    </source>
</evidence>
<sequence>MKPIHPGRFTGKLIFTLSLLLILFALVGSAGCLGGEQPQILANQTEEPIKADYAPGEIPLLYAEAEGEARSGFDAIAGIPEEERTFENTFLAFDTIITDYTDAVYPMLLMGYVHPDATVREEGMATDEAQSVFTTETYARRDLYDALADQVPRTAGERRLRDVIVKRFEKQGLHLDEEQLERVIGMKNRIAALEAEYNANLNNDDTTLLFSEDELRGLPPSALAGFARTETGDYIVTTTYPDYIAVMRYADESETRRRMLVADHTIQGDKNIPLLEEAIQLRQKVAHELGYDTWADYQIDGRMAGDADSVMVFLNDLREPLREKREAESAILLAIKQRSDPGAESLDPWDSTYLTEIHKTEEYGYSNDEVKEYFPLDRVLDGMFGIWESLYGITIEEVDNPVVWHPDVRLFRISDEADGTPIGHLYLDLYPREGKYNHFIIFGLAGGRMTEDGYAEPSAAIIGNFNPPQEGKPALLTTDEIWIVFHEMGHATHTLLTRAPYGTLSGFNVEWDFAETPSQAFEEWIFDPVILESISGHYTDPEQKIPSDLRDRVIASQDFGKGYSYSSSLLGSLQDMIYHSTEGPVDTVRIYRELHEELRGIPAIEGTQQPASFSHLMGGYDAGYYGYLWSKVYAMNIVDRFEEDGMTNRTTGMAYRRTVLGQGNMADGMVLLTDFLGEEPGIEPLYRFLGIHTETK</sequence>
<dbReference type="RefSeq" id="WP_211530363.1">
    <property type="nucleotide sequence ID" value="NZ_JWHL01000004.1"/>
</dbReference>
<keyword evidence="5" id="KW-0378">Hydrolase</keyword>
<dbReference type="InterPro" id="IPR024077">
    <property type="entry name" value="Neurolysin/TOP_dom2"/>
</dbReference>
<dbReference type="InterPro" id="IPR024079">
    <property type="entry name" value="MetalloPept_cat_dom_sf"/>
</dbReference>
<keyword evidence="3" id="KW-0645">Protease</keyword>
<feature type="domain" description="Peptidase M3A/M3B catalytic" evidence="8">
    <location>
        <begin position="246"/>
        <end position="688"/>
    </location>
</feature>
<dbReference type="CDD" id="cd06455">
    <property type="entry name" value="M3A_TOP"/>
    <property type="match status" value="1"/>
</dbReference>
<dbReference type="InterPro" id="IPR045090">
    <property type="entry name" value="Pept_M3A_M3B"/>
</dbReference>
<dbReference type="GO" id="GO:0046872">
    <property type="term" value="F:metal ion binding"/>
    <property type="evidence" value="ECO:0007669"/>
    <property type="project" value="UniProtKB-KW"/>
</dbReference>
<name>A0A8J7W9Q7_9EURY</name>
<dbReference type="Proteomes" id="UP000730161">
    <property type="component" value="Unassembled WGS sequence"/>
</dbReference>
<keyword evidence="7" id="KW-0482">Metalloprotease</keyword>
<dbReference type="AlphaFoldDB" id="A0A8J7W9Q7"/>
<evidence type="ECO:0000313" key="9">
    <source>
        <dbReference type="EMBL" id="MBR1368722.1"/>
    </source>
</evidence>
<dbReference type="Pfam" id="PF01432">
    <property type="entry name" value="Peptidase_M3"/>
    <property type="match status" value="1"/>
</dbReference>
<gene>
    <name evidence="9" type="ORF">RJ53_04040</name>
</gene>
<dbReference type="InterPro" id="IPR001567">
    <property type="entry name" value="Pept_M3A_M3B_dom"/>
</dbReference>
<evidence type="ECO:0000256" key="7">
    <source>
        <dbReference type="ARBA" id="ARBA00023049"/>
    </source>
</evidence>
<protein>
    <submittedName>
        <fullName evidence="9">Peptidase</fullName>
    </submittedName>
</protein>
<dbReference type="InterPro" id="IPR024080">
    <property type="entry name" value="Neurolysin/TOP_N"/>
</dbReference>
<dbReference type="PROSITE" id="PS51257">
    <property type="entry name" value="PROKAR_LIPOPROTEIN"/>
    <property type="match status" value="1"/>
</dbReference>
<dbReference type="PANTHER" id="PTHR11804">
    <property type="entry name" value="PROTEASE M3 THIMET OLIGOPEPTIDASE-RELATED"/>
    <property type="match status" value="1"/>
</dbReference>
<dbReference type="OrthoDB" id="110158at2157"/>
<organism evidence="9 10">
    <name type="scientific">Methanocalculus chunghsingensis</name>
    <dbReference type="NCBI Taxonomy" id="156457"/>
    <lineage>
        <taxon>Archaea</taxon>
        <taxon>Methanobacteriati</taxon>
        <taxon>Methanobacteriota</taxon>
        <taxon>Stenosarchaea group</taxon>
        <taxon>Methanomicrobia</taxon>
        <taxon>Methanomicrobiales</taxon>
        <taxon>Methanocalculaceae</taxon>
        <taxon>Methanocalculus</taxon>
    </lineage>
</organism>
<comment type="caution">
    <text evidence="9">The sequence shown here is derived from an EMBL/GenBank/DDBJ whole genome shotgun (WGS) entry which is preliminary data.</text>
</comment>
<dbReference type="Gene3D" id="1.10.1370.10">
    <property type="entry name" value="Neurolysin, domain 3"/>
    <property type="match status" value="1"/>
</dbReference>
<keyword evidence="10" id="KW-1185">Reference proteome</keyword>
<proteinExistence type="inferred from homology"/>
<evidence type="ECO:0000256" key="2">
    <source>
        <dbReference type="ARBA" id="ARBA00006040"/>
    </source>
</evidence>
<dbReference type="SUPFAM" id="SSF55486">
    <property type="entry name" value="Metalloproteases ('zincins'), catalytic domain"/>
    <property type="match status" value="1"/>
</dbReference>
<dbReference type="Gene3D" id="1.20.1050.40">
    <property type="entry name" value="Endopeptidase. Chain P, domain 1"/>
    <property type="match status" value="1"/>
</dbReference>
<keyword evidence="6" id="KW-0862">Zinc</keyword>
<evidence type="ECO:0000256" key="1">
    <source>
        <dbReference type="ARBA" id="ARBA00001947"/>
    </source>
</evidence>
<evidence type="ECO:0000313" key="10">
    <source>
        <dbReference type="Proteomes" id="UP000730161"/>
    </source>
</evidence>
<reference evidence="9" key="1">
    <citation type="submission" date="2014-12" db="EMBL/GenBank/DDBJ databases">
        <authorList>
            <person name="Huang H.-H."/>
            <person name="Chen S.-C."/>
            <person name="Lai M.-C."/>
        </authorList>
    </citation>
    <scope>NUCLEOTIDE SEQUENCE</scope>
    <source>
        <strain evidence="9">K1F9705b</strain>
    </source>
</reference>
<dbReference type="GO" id="GO:0004222">
    <property type="term" value="F:metalloendopeptidase activity"/>
    <property type="evidence" value="ECO:0007669"/>
    <property type="project" value="InterPro"/>
</dbReference>
<comment type="similarity">
    <text evidence="2">Belongs to the peptidase M3 family.</text>
</comment>
<dbReference type="EMBL" id="JWHL01000004">
    <property type="protein sequence ID" value="MBR1368722.1"/>
    <property type="molecule type" value="Genomic_DNA"/>
</dbReference>
<dbReference type="PANTHER" id="PTHR11804:SF84">
    <property type="entry name" value="SACCHAROLYSIN"/>
    <property type="match status" value="1"/>
</dbReference>
<evidence type="ECO:0000256" key="6">
    <source>
        <dbReference type="ARBA" id="ARBA00022833"/>
    </source>
</evidence>
<evidence type="ECO:0000256" key="4">
    <source>
        <dbReference type="ARBA" id="ARBA00022723"/>
    </source>
</evidence>
<dbReference type="GO" id="GO:0006508">
    <property type="term" value="P:proteolysis"/>
    <property type="evidence" value="ECO:0007669"/>
    <property type="project" value="UniProtKB-KW"/>
</dbReference>
<accession>A0A8J7W9Q7</accession>
<dbReference type="Gene3D" id="3.40.390.10">
    <property type="entry name" value="Collagenase (Catalytic Domain)"/>
    <property type="match status" value="1"/>
</dbReference>